<dbReference type="OrthoDB" id="9776488at2"/>
<evidence type="ECO:0000256" key="5">
    <source>
        <dbReference type="ARBA" id="ARBA00022801"/>
    </source>
</evidence>
<feature type="binding site" evidence="12">
    <location>
        <position position="137"/>
    </location>
    <ligand>
        <name>Zn(2+)</name>
        <dbReference type="ChEBI" id="CHEBI:29105"/>
    </ligand>
</feature>
<dbReference type="CDD" id="cd00854">
    <property type="entry name" value="NagA"/>
    <property type="match status" value="1"/>
</dbReference>
<dbReference type="Gene3D" id="3.20.20.140">
    <property type="entry name" value="Metal-dependent hydrolases"/>
    <property type="match status" value="1"/>
</dbReference>
<name>A0A544T1W4_9BACI</name>
<evidence type="ECO:0000256" key="11">
    <source>
        <dbReference type="PIRSR" id="PIRSR038994-2"/>
    </source>
</evidence>
<dbReference type="RefSeq" id="WP_142539889.1">
    <property type="nucleotide sequence ID" value="NZ_BMIE01000007.1"/>
</dbReference>
<dbReference type="InterPro" id="IPR006680">
    <property type="entry name" value="Amidohydro-rel"/>
</dbReference>
<dbReference type="AlphaFoldDB" id="A0A544T1W4"/>
<accession>A0A544T1W4</accession>
<protein>
    <recommendedName>
        <fullName evidence="3">N-acetylglucosamine-6-phosphate deacetylase</fullName>
        <ecNumber evidence="2">3.5.1.25</ecNumber>
    </recommendedName>
</protein>
<evidence type="ECO:0000256" key="7">
    <source>
        <dbReference type="ARBA" id="ARBA00047647"/>
    </source>
</evidence>
<feature type="domain" description="Amidohydrolase-related" evidence="13">
    <location>
        <begin position="56"/>
        <end position="388"/>
    </location>
</feature>
<dbReference type="PANTHER" id="PTHR11113:SF14">
    <property type="entry name" value="N-ACETYLGLUCOSAMINE-6-PHOSPHATE DEACETYLASE"/>
    <property type="match status" value="1"/>
</dbReference>
<evidence type="ECO:0000313" key="15">
    <source>
        <dbReference type="Proteomes" id="UP000317316"/>
    </source>
</evidence>
<comment type="pathway">
    <text evidence="8">Amino-sugar metabolism; N-acetylneuraminate degradation; D-fructose 6-phosphate from N-acetylneuraminate: step 4/5.</text>
</comment>
<dbReference type="GO" id="GO:0006046">
    <property type="term" value="P:N-acetylglucosamine catabolic process"/>
    <property type="evidence" value="ECO:0007669"/>
    <property type="project" value="TreeGrafter"/>
</dbReference>
<evidence type="ECO:0000256" key="4">
    <source>
        <dbReference type="ARBA" id="ARBA00022723"/>
    </source>
</evidence>
<dbReference type="GO" id="GO:0008448">
    <property type="term" value="F:N-acetylglucosamine-6-phosphate deacetylase activity"/>
    <property type="evidence" value="ECO:0007669"/>
    <property type="project" value="UniProtKB-EC"/>
</dbReference>
<keyword evidence="5 9" id="KW-0378">Hydrolase</keyword>
<dbReference type="Proteomes" id="UP000317316">
    <property type="component" value="Unassembled WGS sequence"/>
</dbReference>
<dbReference type="SUPFAM" id="SSF51556">
    <property type="entry name" value="Metallo-dependent hydrolases"/>
    <property type="match status" value="1"/>
</dbReference>
<evidence type="ECO:0000256" key="12">
    <source>
        <dbReference type="PIRSR" id="PIRSR038994-3"/>
    </source>
</evidence>
<comment type="similarity">
    <text evidence="1 9">Belongs to the metallo-dependent hydrolases superfamily. NagA family.</text>
</comment>
<organism evidence="14 15">
    <name type="scientific">Psychrobacillus lasiicapitis</name>
    <dbReference type="NCBI Taxonomy" id="1636719"/>
    <lineage>
        <taxon>Bacteria</taxon>
        <taxon>Bacillati</taxon>
        <taxon>Bacillota</taxon>
        <taxon>Bacilli</taxon>
        <taxon>Bacillales</taxon>
        <taxon>Bacillaceae</taxon>
        <taxon>Psychrobacillus</taxon>
    </lineage>
</organism>
<dbReference type="PANTHER" id="PTHR11113">
    <property type="entry name" value="N-ACETYLGLUCOSAMINE-6-PHOSPHATE DEACETYLASE"/>
    <property type="match status" value="1"/>
</dbReference>
<dbReference type="InterPro" id="IPR003764">
    <property type="entry name" value="GlcNAc_6-P_deAcase"/>
</dbReference>
<evidence type="ECO:0000313" key="14">
    <source>
        <dbReference type="EMBL" id="TQR11445.1"/>
    </source>
</evidence>
<dbReference type="GO" id="GO:0046872">
    <property type="term" value="F:metal ion binding"/>
    <property type="evidence" value="ECO:0007669"/>
    <property type="project" value="UniProtKB-KW"/>
</dbReference>
<comment type="catalytic activity">
    <reaction evidence="7">
        <text>N-acetyl-D-glucosamine 6-phosphate + H2O = D-glucosamine 6-phosphate + acetate</text>
        <dbReference type="Rhea" id="RHEA:22936"/>
        <dbReference type="ChEBI" id="CHEBI:15377"/>
        <dbReference type="ChEBI" id="CHEBI:30089"/>
        <dbReference type="ChEBI" id="CHEBI:57513"/>
        <dbReference type="ChEBI" id="CHEBI:58725"/>
        <dbReference type="EC" id="3.5.1.25"/>
    </reaction>
</comment>
<gene>
    <name evidence="14" type="primary">nagA</name>
    <name evidence="14" type="ORF">FG382_16025</name>
</gene>
<feature type="binding site" evidence="11">
    <location>
        <position position="259"/>
    </location>
    <ligand>
        <name>substrate</name>
    </ligand>
</feature>
<proteinExistence type="inferred from homology"/>
<dbReference type="PIRSF" id="PIRSF038994">
    <property type="entry name" value="NagA"/>
    <property type="match status" value="1"/>
</dbReference>
<feature type="binding site" evidence="11">
    <location>
        <position position="148"/>
    </location>
    <ligand>
        <name>substrate</name>
    </ligand>
</feature>
<feature type="binding site" evidence="11">
    <location>
        <position position="235"/>
    </location>
    <ligand>
        <name>substrate</name>
    </ligand>
</feature>
<feature type="binding site" evidence="12">
    <location>
        <position position="224"/>
    </location>
    <ligand>
        <name>Zn(2+)</name>
        <dbReference type="ChEBI" id="CHEBI:29105"/>
    </ligand>
</feature>
<evidence type="ECO:0000256" key="9">
    <source>
        <dbReference type="PIRNR" id="PIRNR038994"/>
    </source>
</evidence>
<evidence type="ECO:0000256" key="8">
    <source>
        <dbReference type="ARBA" id="ARBA00060590"/>
    </source>
</evidence>
<keyword evidence="15" id="KW-1185">Reference proteome</keyword>
<evidence type="ECO:0000259" key="13">
    <source>
        <dbReference type="Pfam" id="PF01979"/>
    </source>
</evidence>
<comment type="cofactor">
    <cofactor evidence="12">
        <name>a divalent metal cation</name>
        <dbReference type="ChEBI" id="CHEBI:60240"/>
    </cofactor>
    <text evidence="12">Binds 1 divalent metal cation per subunit.</text>
</comment>
<sequence>MKNIYLTNATIVLEKSVIQDGFVHIKGEKIESVGKMADCPPINNKEEVFDCTDKQYVIPGMIDIHVHGAGGYDFMDSEQETIDGIALALAKEGTTSYLATTMTNPLSRISSTLKNLASYKRNSSRAGIAEMVGIHLEGPFINKEQKGAQPEDAILPPNCKLFEEWQELSGDAIKIVTFAPELDANFELLKKLRLAGVIPSMGHTNATYNETVQAIGQGITHATHLFNGMKGLHHRDPGVVGGALLHDEVYVEVIPDGIHFHADLLKLVVRMKGLERILVITDGMRAKGMPDGIYDLGGQNVTVRDGKCLLTSTGSLAGSIVTMNKARLNLRTWLSLTILEQIQVTSINQAKRLGLFDRKGSIQAGKDADIVILGINGEVELTICRGVIAFQCKDAFK</sequence>
<dbReference type="SUPFAM" id="SSF51338">
    <property type="entry name" value="Composite domain of metallo-dependent hydrolases"/>
    <property type="match status" value="1"/>
</dbReference>
<keyword evidence="4 12" id="KW-0479">Metal-binding</keyword>
<dbReference type="Gene3D" id="2.30.40.10">
    <property type="entry name" value="Urease, subunit C, domain 1"/>
    <property type="match status" value="1"/>
</dbReference>
<feature type="binding site" evidence="11">
    <location>
        <begin position="316"/>
        <end position="318"/>
    </location>
    <ligand>
        <name>substrate</name>
    </ligand>
</feature>
<reference evidence="14 15" key="1">
    <citation type="submission" date="2019-05" db="EMBL/GenBank/DDBJ databases">
        <title>Psychrobacillus vulpis sp. nov., a new species isolated from feces of a red fox that inhabits in The Tablas de Daimiel Natural Park, Albacete, Spain.</title>
        <authorList>
            <person name="Rodriguez M."/>
            <person name="Reina J.C."/>
            <person name="Bejar V."/>
            <person name="Llamas I."/>
        </authorList>
    </citation>
    <scope>NUCLEOTIDE SEQUENCE [LARGE SCALE GENOMIC DNA]</scope>
    <source>
        <strain evidence="14 15">NEAU-3TGS17</strain>
    </source>
</reference>
<evidence type="ECO:0000256" key="3">
    <source>
        <dbReference type="ARBA" id="ARBA00018029"/>
    </source>
</evidence>
<evidence type="ECO:0000256" key="10">
    <source>
        <dbReference type="PIRSR" id="PIRSR038994-1"/>
    </source>
</evidence>
<evidence type="ECO:0000256" key="6">
    <source>
        <dbReference type="ARBA" id="ARBA00023277"/>
    </source>
</evidence>
<dbReference type="EC" id="3.5.1.25" evidence="2"/>
<feature type="active site" description="Proton donor/acceptor" evidence="10">
    <location>
        <position position="282"/>
    </location>
</feature>
<evidence type="ECO:0000256" key="2">
    <source>
        <dbReference type="ARBA" id="ARBA00011899"/>
    </source>
</evidence>
<keyword evidence="6 9" id="KW-0119">Carbohydrate metabolism</keyword>
<dbReference type="InterPro" id="IPR032466">
    <property type="entry name" value="Metal_Hydrolase"/>
</dbReference>
<feature type="binding site" evidence="12">
    <location>
        <position position="203"/>
    </location>
    <ligand>
        <name>Zn(2+)</name>
        <dbReference type="ChEBI" id="CHEBI:29105"/>
    </ligand>
</feature>
<comment type="caution">
    <text evidence="14">The sequence shown here is derived from an EMBL/GenBank/DDBJ whole genome shotgun (WGS) entry which is preliminary data.</text>
</comment>
<dbReference type="InterPro" id="IPR011059">
    <property type="entry name" value="Metal-dep_hydrolase_composite"/>
</dbReference>
<evidence type="ECO:0000256" key="1">
    <source>
        <dbReference type="ARBA" id="ARBA00010716"/>
    </source>
</evidence>
<dbReference type="Pfam" id="PF01979">
    <property type="entry name" value="Amidohydro_1"/>
    <property type="match status" value="1"/>
</dbReference>
<dbReference type="EMBL" id="VDGH01000009">
    <property type="protein sequence ID" value="TQR11445.1"/>
    <property type="molecule type" value="Genomic_DNA"/>
</dbReference>
<feature type="binding site" evidence="11">
    <location>
        <begin position="227"/>
        <end position="228"/>
    </location>
    <ligand>
        <name>substrate</name>
    </ligand>
</feature>
<dbReference type="NCBIfam" id="TIGR00221">
    <property type="entry name" value="nagA"/>
    <property type="match status" value="1"/>
</dbReference>
<dbReference type="FunFam" id="3.20.20.140:FF:000004">
    <property type="entry name" value="N-acetylglucosamine-6-phosphate deacetylase"/>
    <property type="match status" value="1"/>
</dbReference>